<comment type="cofactor">
    <cofactor evidence="1 7">
        <name>FAD</name>
        <dbReference type="ChEBI" id="CHEBI:57692"/>
    </cofactor>
</comment>
<evidence type="ECO:0000256" key="3">
    <source>
        <dbReference type="ARBA" id="ARBA00011738"/>
    </source>
</evidence>
<dbReference type="Gene3D" id="1.10.540.10">
    <property type="entry name" value="Acyl-CoA dehydrogenase/oxidase, N-terminal domain"/>
    <property type="match status" value="1"/>
</dbReference>
<dbReference type="GO" id="GO:0005737">
    <property type="term" value="C:cytoplasm"/>
    <property type="evidence" value="ECO:0007669"/>
    <property type="project" value="TreeGrafter"/>
</dbReference>
<dbReference type="GO" id="GO:0050660">
    <property type="term" value="F:flavin adenine dinucleotide binding"/>
    <property type="evidence" value="ECO:0007669"/>
    <property type="project" value="InterPro"/>
</dbReference>
<evidence type="ECO:0000256" key="5">
    <source>
        <dbReference type="ARBA" id="ARBA00022827"/>
    </source>
</evidence>
<evidence type="ECO:0000256" key="7">
    <source>
        <dbReference type="RuleBase" id="RU362125"/>
    </source>
</evidence>
<gene>
    <name evidence="11" type="ORF">E6O75_ATG05378</name>
</gene>
<feature type="domain" description="Acyl-CoA dehydrogenase/oxidase N-terminal" evidence="10">
    <location>
        <begin position="17"/>
        <end position="139"/>
    </location>
</feature>
<keyword evidence="12" id="KW-1185">Reference proteome</keyword>
<dbReference type="Gene3D" id="1.20.140.10">
    <property type="entry name" value="Butyryl-CoA Dehydrogenase, subunit A, domain 3"/>
    <property type="match status" value="1"/>
</dbReference>
<comment type="subunit">
    <text evidence="3">Homodimer.</text>
</comment>
<dbReference type="STRING" id="86259.A0A4Z1PG84"/>
<dbReference type="Proteomes" id="UP000298493">
    <property type="component" value="Unassembled WGS sequence"/>
</dbReference>
<dbReference type="Pfam" id="PF02770">
    <property type="entry name" value="Acyl-CoA_dh_M"/>
    <property type="match status" value="1"/>
</dbReference>
<dbReference type="EMBL" id="SNSC02000010">
    <property type="protein sequence ID" value="TID20614.1"/>
    <property type="molecule type" value="Genomic_DNA"/>
</dbReference>
<evidence type="ECO:0000259" key="10">
    <source>
        <dbReference type="Pfam" id="PF02771"/>
    </source>
</evidence>
<dbReference type="GO" id="GO:0033539">
    <property type="term" value="P:fatty acid beta-oxidation using acyl-CoA dehydrogenase"/>
    <property type="evidence" value="ECO:0007669"/>
    <property type="project" value="TreeGrafter"/>
</dbReference>
<dbReference type="InterPro" id="IPR036250">
    <property type="entry name" value="AcylCo_DH-like_C"/>
</dbReference>
<dbReference type="InterPro" id="IPR046373">
    <property type="entry name" value="Acyl-CoA_Oxase/DH_mid-dom_sf"/>
</dbReference>
<dbReference type="InterPro" id="IPR009075">
    <property type="entry name" value="AcylCo_DH/oxidase_C"/>
</dbReference>
<dbReference type="InterPro" id="IPR006091">
    <property type="entry name" value="Acyl-CoA_Oxase/DH_mid-dom"/>
</dbReference>
<dbReference type="Gene3D" id="2.40.110.10">
    <property type="entry name" value="Butyryl-CoA Dehydrogenase, subunit A, domain 2"/>
    <property type="match status" value="1"/>
</dbReference>
<evidence type="ECO:0000256" key="2">
    <source>
        <dbReference type="ARBA" id="ARBA00009347"/>
    </source>
</evidence>
<feature type="domain" description="Acyl-CoA dehydrogenase/oxidase C-terminal" evidence="8">
    <location>
        <begin position="274"/>
        <end position="413"/>
    </location>
</feature>
<dbReference type="Pfam" id="PF02771">
    <property type="entry name" value="Acyl-CoA_dh_N"/>
    <property type="match status" value="1"/>
</dbReference>
<dbReference type="GO" id="GO:0003995">
    <property type="term" value="F:acyl-CoA dehydrogenase activity"/>
    <property type="evidence" value="ECO:0007669"/>
    <property type="project" value="TreeGrafter"/>
</dbReference>
<dbReference type="InterPro" id="IPR037069">
    <property type="entry name" value="AcylCoA_DH/ox_N_sf"/>
</dbReference>
<evidence type="ECO:0000313" key="11">
    <source>
        <dbReference type="EMBL" id="TID20614.1"/>
    </source>
</evidence>
<evidence type="ECO:0000259" key="9">
    <source>
        <dbReference type="Pfam" id="PF02770"/>
    </source>
</evidence>
<comment type="caution">
    <text evidence="11">The sequence shown here is derived from an EMBL/GenBank/DDBJ whole genome shotgun (WGS) entry which is preliminary data.</text>
</comment>
<dbReference type="InterPro" id="IPR009100">
    <property type="entry name" value="AcylCoA_DH/oxidase_NM_dom_sf"/>
</dbReference>
<sequence length="444" mass="48858">MPFQVPALVASRVSAKAKDLLTKVDKFVEEECIPSERVFAAQQASFEKRFGGEPAVMFELQEKAKQLGLWNTFLHRKWYTEGAGFNNVEYILLAGILGRSPLAGEAINCAPPEDANMELLALYGTPQQKKDYLVGMLDGSVRSAILNTEKEVAASEWFNLAMTGVQEGNELVLNGAKWFGSGVGHPRCKFFVVSVKTDPNNPDPLKQQSMVLVPKDTPGVKVERMVSNFGFDNAPRGFGGEITFKNARVPISSVILGLGRAFEIHGSRNPLAKIYHAGRCLGGAERALEMMIARVNDPARKIGGKLISQFDIIMEWVARSRMEIDAARLITLNAAMKVDDTDGTIGKGAEVEITQAKIMGPATVLKVLDRAIQAHGGLGVTQDVILTQMYSEFRTMRIVIGPDEVQLVQMGRDVNERSQACLGQVEEQKKRAEQKLKENGFRVY</sequence>
<evidence type="ECO:0000259" key="8">
    <source>
        <dbReference type="Pfam" id="PF00441"/>
    </source>
</evidence>
<keyword evidence="5 7" id="KW-0274">FAD</keyword>
<reference evidence="11 12" key="1">
    <citation type="submission" date="2019-04" db="EMBL/GenBank/DDBJ databases">
        <title>High contiguity whole genome sequence and gene annotation resource for two Venturia nashicola isolates.</title>
        <authorList>
            <person name="Prokchorchik M."/>
            <person name="Won K."/>
            <person name="Lee Y."/>
            <person name="Choi E.D."/>
            <person name="Segonzac C."/>
            <person name="Sohn K.H."/>
        </authorList>
    </citation>
    <scope>NUCLEOTIDE SEQUENCE [LARGE SCALE GENOMIC DNA]</scope>
    <source>
        <strain evidence="11 12">PRI2</strain>
    </source>
</reference>
<dbReference type="SUPFAM" id="SSF47203">
    <property type="entry name" value="Acyl-CoA dehydrogenase C-terminal domain-like"/>
    <property type="match status" value="1"/>
</dbReference>
<evidence type="ECO:0000256" key="1">
    <source>
        <dbReference type="ARBA" id="ARBA00001974"/>
    </source>
</evidence>
<keyword evidence="6 7" id="KW-0560">Oxidoreductase</keyword>
<dbReference type="InterPro" id="IPR050741">
    <property type="entry name" value="Acyl-CoA_dehydrogenase"/>
</dbReference>
<evidence type="ECO:0000256" key="6">
    <source>
        <dbReference type="ARBA" id="ARBA00023002"/>
    </source>
</evidence>
<dbReference type="Pfam" id="PF00441">
    <property type="entry name" value="Acyl-CoA_dh_1"/>
    <property type="match status" value="1"/>
</dbReference>
<organism evidence="11 12">
    <name type="scientific">Venturia nashicola</name>
    <dbReference type="NCBI Taxonomy" id="86259"/>
    <lineage>
        <taxon>Eukaryota</taxon>
        <taxon>Fungi</taxon>
        <taxon>Dikarya</taxon>
        <taxon>Ascomycota</taxon>
        <taxon>Pezizomycotina</taxon>
        <taxon>Dothideomycetes</taxon>
        <taxon>Pleosporomycetidae</taxon>
        <taxon>Venturiales</taxon>
        <taxon>Venturiaceae</taxon>
        <taxon>Venturia</taxon>
    </lineage>
</organism>
<dbReference type="PANTHER" id="PTHR48083:SF13">
    <property type="entry name" value="ACYL-COA DEHYDROGENASE FAMILY MEMBER 11"/>
    <property type="match status" value="1"/>
</dbReference>
<protein>
    <submittedName>
        <fullName evidence="11">Acyl-CoA dehydrogenase family protein</fullName>
    </submittedName>
</protein>
<dbReference type="SUPFAM" id="SSF56645">
    <property type="entry name" value="Acyl-CoA dehydrogenase NM domain-like"/>
    <property type="match status" value="1"/>
</dbReference>
<evidence type="ECO:0000256" key="4">
    <source>
        <dbReference type="ARBA" id="ARBA00022630"/>
    </source>
</evidence>
<dbReference type="AlphaFoldDB" id="A0A4Z1PG84"/>
<keyword evidence="4 7" id="KW-0285">Flavoprotein</keyword>
<dbReference type="InterPro" id="IPR013786">
    <property type="entry name" value="AcylCoA_DH/ox_N"/>
</dbReference>
<accession>A0A4Z1PG84</accession>
<evidence type="ECO:0000313" key="12">
    <source>
        <dbReference type="Proteomes" id="UP000298493"/>
    </source>
</evidence>
<proteinExistence type="inferred from homology"/>
<dbReference type="PANTHER" id="PTHR48083">
    <property type="entry name" value="MEDIUM-CHAIN SPECIFIC ACYL-COA DEHYDROGENASE, MITOCHONDRIAL-RELATED"/>
    <property type="match status" value="1"/>
</dbReference>
<dbReference type="OrthoDB" id="434771at2759"/>
<comment type="similarity">
    <text evidence="2 7">Belongs to the acyl-CoA dehydrogenase family.</text>
</comment>
<name>A0A4Z1PG84_9PEZI</name>
<feature type="domain" description="Acyl-CoA oxidase/dehydrogenase middle" evidence="9">
    <location>
        <begin position="146"/>
        <end position="246"/>
    </location>
</feature>